<keyword evidence="12" id="KW-0539">Nucleus</keyword>
<feature type="compositionally biased region" description="Low complexity" evidence="17">
    <location>
        <begin position="1144"/>
        <end position="1155"/>
    </location>
</feature>
<dbReference type="GO" id="GO:0005634">
    <property type="term" value="C:nucleus"/>
    <property type="evidence" value="ECO:0007669"/>
    <property type="project" value="UniProtKB-SubCell"/>
</dbReference>
<dbReference type="GO" id="GO:0003723">
    <property type="term" value="F:RNA binding"/>
    <property type="evidence" value="ECO:0007669"/>
    <property type="project" value="TreeGrafter"/>
</dbReference>
<feature type="region of interest" description="Disordered" evidence="17">
    <location>
        <begin position="528"/>
        <end position="633"/>
    </location>
</feature>
<comment type="caution">
    <text evidence="19">The sequence shown here is derived from an EMBL/GenBank/DDBJ whole genome shotgun (WGS) entry which is preliminary data.</text>
</comment>
<keyword evidence="16" id="KW-0479">Metal-binding</keyword>
<keyword evidence="8 15" id="KW-0269">Exonuclease</keyword>
<feature type="compositionally biased region" description="Gly residues" evidence="17">
    <location>
        <begin position="999"/>
        <end position="1019"/>
    </location>
</feature>
<dbReference type="FunFam" id="1.25.40.1050:FF:000002">
    <property type="entry name" value="5'-3' exoribonuclease"/>
    <property type="match status" value="1"/>
</dbReference>
<comment type="function">
    <text evidence="15">Possesses 5'-&gt;3' exoribonuclease activity. May promote termination of transcription by RNA polymerase II.</text>
</comment>
<evidence type="ECO:0000256" key="5">
    <source>
        <dbReference type="ARBA" id="ARBA00022664"/>
    </source>
</evidence>
<proteinExistence type="inferred from homology"/>
<dbReference type="Gene3D" id="1.25.40.1050">
    <property type="match status" value="1"/>
</dbReference>
<dbReference type="EMBL" id="JAACJJ010000028">
    <property type="protein sequence ID" value="KAF5322249.1"/>
    <property type="molecule type" value="Genomic_DNA"/>
</dbReference>
<feature type="compositionally biased region" description="Gly residues" evidence="17">
    <location>
        <begin position="1115"/>
        <end position="1124"/>
    </location>
</feature>
<name>A0A8H5BF77_9AGAR</name>
<evidence type="ECO:0000256" key="3">
    <source>
        <dbReference type="ARBA" id="ARBA00022472"/>
    </source>
</evidence>
<keyword evidence="5 15" id="KW-0507">mRNA processing</keyword>
<dbReference type="InterPro" id="IPR041412">
    <property type="entry name" value="Xrn1_helical"/>
</dbReference>
<dbReference type="AlphaFoldDB" id="A0A8H5BF77"/>
<dbReference type="OrthoDB" id="372487at2759"/>
<evidence type="ECO:0000256" key="11">
    <source>
        <dbReference type="ARBA" id="ARBA00023163"/>
    </source>
</evidence>
<evidence type="ECO:0000256" key="6">
    <source>
        <dbReference type="ARBA" id="ARBA00022722"/>
    </source>
</evidence>
<feature type="compositionally biased region" description="Basic and acidic residues" evidence="17">
    <location>
        <begin position="597"/>
        <end position="612"/>
    </location>
</feature>
<dbReference type="InterPro" id="IPR001878">
    <property type="entry name" value="Znf_CCHC"/>
</dbReference>
<dbReference type="SMART" id="SM00343">
    <property type="entry name" value="ZnF_C2HC"/>
    <property type="match status" value="1"/>
</dbReference>
<keyword evidence="11" id="KW-0804">Transcription</keyword>
<dbReference type="PROSITE" id="PS50158">
    <property type="entry name" value="ZF_CCHC"/>
    <property type="match status" value="1"/>
</dbReference>
<dbReference type="FunFam" id="3.40.50.12390:FF:000003">
    <property type="entry name" value="5'-3' exoribonuclease"/>
    <property type="match status" value="1"/>
</dbReference>
<evidence type="ECO:0000256" key="15">
    <source>
        <dbReference type="PIRNR" id="PIRNR037239"/>
    </source>
</evidence>
<evidence type="ECO:0000256" key="8">
    <source>
        <dbReference type="ARBA" id="ARBA00022839"/>
    </source>
</evidence>
<dbReference type="CDD" id="cd18673">
    <property type="entry name" value="PIN_XRN1-2-like"/>
    <property type="match status" value="1"/>
</dbReference>
<comment type="similarity">
    <text evidence="2 15">Belongs to the 5'-3' exonuclease family. XRN2/RAT1 subfamily.</text>
</comment>
<dbReference type="GO" id="GO:0004534">
    <property type="term" value="F:5'-3' RNA exonuclease activity"/>
    <property type="evidence" value="ECO:0007669"/>
    <property type="project" value="UniProtKB-UniRule"/>
</dbReference>
<dbReference type="Proteomes" id="UP000567179">
    <property type="component" value="Unassembled WGS sequence"/>
</dbReference>
<feature type="compositionally biased region" description="Pro residues" evidence="17">
    <location>
        <begin position="541"/>
        <end position="550"/>
    </location>
</feature>
<dbReference type="PIRSF" id="PIRSF037239">
    <property type="entry name" value="Exonuclease_Xrn2"/>
    <property type="match status" value="1"/>
</dbReference>
<evidence type="ECO:0000256" key="12">
    <source>
        <dbReference type="ARBA" id="ARBA00023242"/>
    </source>
</evidence>
<accession>A0A8H5BF77</accession>
<keyword evidence="10" id="KW-0175">Coiled coil</keyword>
<dbReference type="FunFam" id="3.40.50.12390:FF:000005">
    <property type="entry name" value="5'-3' exoribonuclease 2"/>
    <property type="match status" value="1"/>
</dbReference>
<dbReference type="PANTHER" id="PTHR12341:SF41">
    <property type="entry name" value="5'-3' EXORIBONUCLEASE 2"/>
    <property type="match status" value="1"/>
</dbReference>
<dbReference type="Gene3D" id="3.40.50.12390">
    <property type="match status" value="1"/>
</dbReference>
<evidence type="ECO:0000256" key="9">
    <source>
        <dbReference type="ARBA" id="ARBA00023015"/>
    </source>
</evidence>
<dbReference type="PANTHER" id="PTHR12341">
    <property type="entry name" value="5'-&gt;3' EXORIBONUCLEASE"/>
    <property type="match status" value="1"/>
</dbReference>
<feature type="compositionally biased region" description="Polar residues" evidence="17">
    <location>
        <begin position="984"/>
        <end position="994"/>
    </location>
</feature>
<keyword evidence="9" id="KW-0805">Transcription regulation</keyword>
<evidence type="ECO:0000256" key="16">
    <source>
        <dbReference type="PROSITE-ProRule" id="PRU00047"/>
    </source>
</evidence>
<evidence type="ECO:0000256" key="17">
    <source>
        <dbReference type="SAM" id="MobiDB-lite"/>
    </source>
</evidence>
<evidence type="ECO:0000256" key="2">
    <source>
        <dbReference type="ARBA" id="ARBA00006994"/>
    </source>
</evidence>
<keyword evidence="4" id="KW-0698">rRNA processing</keyword>
<dbReference type="InterPro" id="IPR004859">
    <property type="entry name" value="Xrn1_N"/>
</dbReference>
<keyword evidence="20" id="KW-1185">Reference proteome</keyword>
<evidence type="ECO:0000256" key="4">
    <source>
        <dbReference type="ARBA" id="ARBA00022552"/>
    </source>
</evidence>
<evidence type="ECO:0000313" key="20">
    <source>
        <dbReference type="Proteomes" id="UP000567179"/>
    </source>
</evidence>
<organism evidence="19 20">
    <name type="scientific">Psilocybe cf. subviscida</name>
    <dbReference type="NCBI Taxonomy" id="2480587"/>
    <lineage>
        <taxon>Eukaryota</taxon>
        <taxon>Fungi</taxon>
        <taxon>Dikarya</taxon>
        <taxon>Basidiomycota</taxon>
        <taxon>Agaricomycotina</taxon>
        <taxon>Agaricomycetes</taxon>
        <taxon>Agaricomycetidae</taxon>
        <taxon>Agaricales</taxon>
        <taxon>Agaricineae</taxon>
        <taxon>Strophariaceae</taxon>
        <taxon>Psilocybe</taxon>
    </lineage>
</organism>
<evidence type="ECO:0000256" key="10">
    <source>
        <dbReference type="ARBA" id="ARBA00023054"/>
    </source>
</evidence>
<feature type="region of interest" description="Disordered" evidence="17">
    <location>
        <begin position="409"/>
        <end position="474"/>
    </location>
</feature>
<dbReference type="GO" id="GO:0006397">
    <property type="term" value="P:mRNA processing"/>
    <property type="evidence" value="ECO:0007669"/>
    <property type="project" value="UniProtKB-UniRule"/>
</dbReference>
<feature type="compositionally biased region" description="Gly residues" evidence="17">
    <location>
        <begin position="1063"/>
        <end position="1082"/>
    </location>
</feature>
<feature type="region of interest" description="Disordered" evidence="17">
    <location>
        <begin position="115"/>
        <end position="137"/>
    </location>
</feature>
<keyword evidence="16" id="KW-0862">Zinc</keyword>
<feature type="compositionally biased region" description="Low complexity" evidence="17">
    <location>
        <begin position="443"/>
        <end position="456"/>
    </location>
</feature>
<sequence>MGVPALFRWLSKKYPKIIYPVAEEEETKIPGEDGANITIPVNMSTANPNGIEFDNLYLDMNGIVHPCTHPEGKPAPETEEEMMLEIFSYTERVVNMVRPRKMLFMAIDGVAPRAKMNQQRSRRFRSSQEAKDKEDARKESVLLWEAMGKEVSEEEKNKVSWDSNAITPGTPFMDLLAASLRYWVVHKMNTDPGWKNLQVLISDAGVPGEGEHKIMDYIRRQRSNPGHDPNTKHVIYGLDADLIMLALATHEPYFRVLREDVFANDSSPSACRMCGQEGHYAAQCTGTKADIQKKPPAEKKPFIFLDVAILREYLEVELDVPNSPFPFSLEQAIDDWVLLIFFVGNDFLPHLPSLEIREGAIDTLLKIWKQELPRMGGYLTNHGSLEMARAQIILEGLAQREDEIFRRRREAEERQDQNAKRRKIEQQQRNEFAAGPSQTLSLTARPTAPQPTTTAPHPLPQRPASNNFAANADSMGLGAPATEESLAHAAVAAQAFAGSNRDIVANRRAIRMANMSARDVLKAEMSGLSPVKQSKNASLPAKPPPPPPALNLPSKPELEQEAVIPGLDAPPPPSAVEPVKPDASVGSEADADGDVDPDTKMGDDTKDVHEGDISVGSKRKFAEGPGDSEGPTEEVVTVEDEEAEGDASVVAALKVNPDGTVEQEDTVKLWEPGYKERYYRQKFGIELTDREFRKQVTKSYVEGLAWVLCYYYQGTPSWQWYYPYHFAPFAADFEDLENMGIKFDIGQPFKPFEQLMGVFPAASRKHIPEPFHRFMIDEDSPIIDFYPQTFEIDMNGKKMVWQGVALLPFIDEKRLLDAMALEYPNLSEAEIKRNRWGNNVIFAPEEHPVYPFYEALYGKRKNQDPVPLDISLSKGMSGSVLPNPDCIPGSTYTSPLIEQGMPDIKNDRSLSALYFFPKQLTPHRSVFLPGAKPPPRVLTGGDLEATRNGGRGRGRGGGYGGGMGRGNGPDRSRNDPFHTRPNDYGNSYGNNQGRQDSRGGYGGYGGGGGSGGGYGGRGGNSHAQNSYQSRPHHGQPPANSYGGGGGGGGYGGYGGYGNGAGGGGGGGGGGGYGGYGGYGGNSGPPRGPPQDSFGGGGRNGYGAPQAPPMNSYSGYGSGNAGGYGAPANGHAPYNAGRRGGAAYGGNNSYNNAAPRGGRGRGW</sequence>
<dbReference type="InterPro" id="IPR027073">
    <property type="entry name" value="5_3_exoribonuclease"/>
</dbReference>
<evidence type="ECO:0000259" key="18">
    <source>
        <dbReference type="PROSITE" id="PS50158"/>
    </source>
</evidence>
<comment type="subunit">
    <text evidence="14">Interacts with RAI1; the interaction is direct, stabilizes RAT1 protein structure and may stimulate its exoribonuclease activity. The interaction also stimulates RAI1 pyrophosphohydrolase activity, probably by recruiting it to mRNA substrates.</text>
</comment>
<dbReference type="EC" id="3.1.13.-" evidence="15"/>
<dbReference type="GO" id="GO:0008270">
    <property type="term" value="F:zinc ion binding"/>
    <property type="evidence" value="ECO:0007669"/>
    <property type="project" value="UniProtKB-KW"/>
</dbReference>
<evidence type="ECO:0000313" key="19">
    <source>
        <dbReference type="EMBL" id="KAF5322249.1"/>
    </source>
</evidence>
<evidence type="ECO:0000256" key="14">
    <source>
        <dbReference type="ARBA" id="ARBA00046943"/>
    </source>
</evidence>
<evidence type="ECO:0000256" key="13">
    <source>
        <dbReference type="ARBA" id="ARBA00046137"/>
    </source>
</evidence>
<comment type="subcellular location">
    <subcellularLocation>
        <location evidence="1">Nucleus</location>
    </subcellularLocation>
</comment>
<dbReference type="Pfam" id="PF03159">
    <property type="entry name" value="XRN_N"/>
    <property type="match status" value="1"/>
</dbReference>
<gene>
    <name evidence="19" type="ORF">D9619_001020</name>
</gene>
<comment type="function">
    <text evidence="13">Possesses 5'-&gt;3' exoribonuclease activity. Required for the processing of nuclear mRNA and rRNA precursors. May promote the termination of transcription by RNA polymerase II. Essential for vegetative cell growth and chromosome segregation.</text>
</comment>
<keyword evidence="16" id="KW-0863">Zinc-finger</keyword>
<keyword evidence="3" id="KW-0806">Transcription termination</keyword>
<reference evidence="19 20" key="1">
    <citation type="journal article" date="2020" name="ISME J.">
        <title>Uncovering the hidden diversity of litter-decomposition mechanisms in mushroom-forming fungi.</title>
        <authorList>
            <person name="Floudas D."/>
            <person name="Bentzer J."/>
            <person name="Ahren D."/>
            <person name="Johansson T."/>
            <person name="Persson P."/>
            <person name="Tunlid A."/>
        </authorList>
    </citation>
    <scope>NUCLEOTIDE SEQUENCE [LARGE SCALE GENOMIC DNA]</scope>
    <source>
        <strain evidence="19 20">CBS 101986</strain>
    </source>
</reference>
<evidence type="ECO:0000256" key="7">
    <source>
        <dbReference type="ARBA" id="ARBA00022801"/>
    </source>
</evidence>
<keyword evidence="7 15" id="KW-0378">Hydrolase</keyword>
<feature type="region of interest" description="Disordered" evidence="17">
    <location>
        <begin position="1063"/>
        <end position="1162"/>
    </location>
</feature>
<feature type="domain" description="CCHC-type" evidence="18">
    <location>
        <begin position="271"/>
        <end position="284"/>
    </location>
</feature>
<keyword evidence="6 15" id="KW-0540">Nuclease</keyword>
<feature type="compositionally biased region" description="Low complexity" evidence="17">
    <location>
        <begin position="1125"/>
        <end position="1136"/>
    </location>
</feature>
<dbReference type="GO" id="GO:0006353">
    <property type="term" value="P:DNA-templated transcription termination"/>
    <property type="evidence" value="ECO:0007669"/>
    <property type="project" value="UniProtKB-KW"/>
</dbReference>
<dbReference type="GO" id="GO:0000956">
    <property type="term" value="P:nuclear-transcribed mRNA catabolic process"/>
    <property type="evidence" value="ECO:0007669"/>
    <property type="project" value="TreeGrafter"/>
</dbReference>
<protein>
    <recommendedName>
        <fullName evidence="15">5'-3' exoribonuclease</fullName>
        <ecNumber evidence="15">3.1.13.-</ecNumber>
    </recommendedName>
</protein>
<feature type="compositionally biased region" description="Basic and acidic residues" evidence="17">
    <location>
        <begin position="968"/>
        <end position="981"/>
    </location>
</feature>
<dbReference type="InterPro" id="IPR017151">
    <property type="entry name" value="Xrn2/3/4"/>
</dbReference>
<dbReference type="GO" id="GO:0006364">
    <property type="term" value="P:rRNA processing"/>
    <property type="evidence" value="ECO:0007669"/>
    <property type="project" value="UniProtKB-KW"/>
</dbReference>
<feature type="compositionally biased region" description="Basic and acidic residues" evidence="17">
    <location>
        <begin position="126"/>
        <end position="137"/>
    </location>
</feature>
<evidence type="ECO:0000256" key="1">
    <source>
        <dbReference type="ARBA" id="ARBA00004123"/>
    </source>
</evidence>
<dbReference type="Pfam" id="PF17846">
    <property type="entry name" value="XRN_M"/>
    <property type="match status" value="2"/>
</dbReference>
<feature type="compositionally biased region" description="Gly residues" evidence="17">
    <location>
        <begin position="949"/>
        <end position="967"/>
    </location>
</feature>
<feature type="region of interest" description="Disordered" evidence="17">
    <location>
        <begin position="926"/>
        <end position="1042"/>
    </location>
</feature>
<feature type="compositionally biased region" description="Basic and acidic residues" evidence="17">
    <location>
        <begin position="409"/>
        <end position="428"/>
    </location>
</feature>